<gene>
    <name evidence="6" type="ORF">HZY93_03560</name>
</gene>
<proteinExistence type="inferred from homology"/>
<dbReference type="Gene3D" id="3.40.50.720">
    <property type="entry name" value="NAD(P)-binding Rossmann-like Domain"/>
    <property type="match status" value="2"/>
</dbReference>
<comment type="similarity">
    <text evidence="1 3">Belongs to the D-isomer specific 2-hydroxyacid dehydrogenase family.</text>
</comment>
<evidence type="ECO:0000313" key="6">
    <source>
        <dbReference type="EMBL" id="NYS49047.1"/>
    </source>
</evidence>
<keyword evidence="3" id="KW-0560">Oxidoreductase</keyword>
<dbReference type="InterPro" id="IPR058205">
    <property type="entry name" value="D-LDH-like"/>
</dbReference>
<dbReference type="PANTHER" id="PTHR43026">
    <property type="entry name" value="2-HYDROXYACID DEHYDROGENASE HOMOLOG 1-RELATED"/>
    <property type="match status" value="1"/>
</dbReference>
<dbReference type="Proteomes" id="UP000563349">
    <property type="component" value="Unassembled WGS sequence"/>
</dbReference>
<protein>
    <submittedName>
        <fullName evidence="6">Lactate dehydrogenase</fullName>
    </submittedName>
</protein>
<sequence length="331" mass="36518">MKVLCYGVRDVEIPIFEQVNQSFGFELTLVADYLNSPETAALAKGHEAVILRGNCFATAEVLDLYKEWGVNYVLTRTVGVNHIDVAHAKALGLKTAYVPFYSPNAIAELAVTLAMMLLRNTAYTVQKTAQKDFRVDASMFSREIRNCKVGLVGIGRIGLTAAKLFKGLGAEVLAYDAIPKEGVDDLVRQVSLEELLRESDIVSVHAPYIPAQGRFITRDFTAKMKDGAILINTARGELQDAQALLEAVRSGKLSGLGLDTLEGEGDFFFKDLRDQILPNPLVEELVQLYPRVLITPHIGSYTDEAALNMIETSFKNLQEFIETGQSQNEIE</sequence>
<keyword evidence="7" id="KW-1185">Reference proteome</keyword>
<comment type="caution">
    <text evidence="6">The sequence shown here is derived from an EMBL/GenBank/DDBJ whole genome shotgun (WGS) entry which is preliminary data.</text>
</comment>
<dbReference type="InterPro" id="IPR036291">
    <property type="entry name" value="NAD(P)-bd_dom_sf"/>
</dbReference>
<accession>A0A7Z0LCQ6</accession>
<evidence type="ECO:0000313" key="7">
    <source>
        <dbReference type="Proteomes" id="UP000563349"/>
    </source>
</evidence>
<evidence type="ECO:0000259" key="5">
    <source>
        <dbReference type="Pfam" id="PF02826"/>
    </source>
</evidence>
<name>A0A7Z0LCQ6_9STRE</name>
<dbReference type="PANTHER" id="PTHR43026:SF1">
    <property type="entry name" value="2-HYDROXYACID DEHYDROGENASE HOMOLOG 1-RELATED"/>
    <property type="match status" value="1"/>
</dbReference>
<dbReference type="InterPro" id="IPR006139">
    <property type="entry name" value="D-isomer_2_OHA_DH_cat_dom"/>
</dbReference>
<keyword evidence="2" id="KW-0520">NAD</keyword>
<evidence type="ECO:0000256" key="3">
    <source>
        <dbReference type="RuleBase" id="RU003719"/>
    </source>
</evidence>
<dbReference type="InterPro" id="IPR006140">
    <property type="entry name" value="D-isomer_DH_NAD-bd"/>
</dbReference>
<organism evidence="6 7">
    <name type="scientific">Streptococcus danieliae</name>
    <dbReference type="NCBI Taxonomy" id="747656"/>
    <lineage>
        <taxon>Bacteria</taxon>
        <taxon>Bacillati</taxon>
        <taxon>Bacillota</taxon>
        <taxon>Bacilli</taxon>
        <taxon>Lactobacillales</taxon>
        <taxon>Streptococcaceae</taxon>
        <taxon>Streptococcus</taxon>
    </lineage>
</organism>
<reference evidence="6 7" key="1">
    <citation type="submission" date="2020-07" db="EMBL/GenBank/DDBJ databases">
        <title>MOT database genomes.</title>
        <authorList>
            <person name="Joseph S."/>
            <person name="Aduse-Opoku J."/>
            <person name="Hashim A."/>
            <person name="Wade W."/>
            <person name="Curtis M."/>
        </authorList>
    </citation>
    <scope>NUCLEOTIDE SEQUENCE [LARGE SCALE GENOMIC DNA]</scope>
    <source>
        <strain evidence="6 7">CCW311</strain>
    </source>
</reference>
<dbReference type="Pfam" id="PF00389">
    <property type="entry name" value="2-Hacid_dh"/>
    <property type="match status" value="1"/>
</dbReference>
<evidence type="ECO:0000256" key="2">
    <source>
        <dbReference type="ARBA" id="ARBA00023027"/>
    </source>
</evidence>
<dbReference type="GO" id="GO:0008720">
    <property type="term" value="F:D-lactate dehydrogenase (NAD+) activity"/>
    <property type="evidence" value="ECO:0007669"/>
    <property type="project" value="TreeGrafter"/>
</dbReference>
<dbReference type="GO" id="GO:0051287">
    <property type="term" value="F:NAD binding"/>
    <property type="evidence" value="ECO:0007669"/>
    <property type="project" value="InterPro"/>
</dbReference>
<dbReference type="SUPFAM" id="SSF52283">
    <property type="entry name" value="Formate/glycerate dehydrogenase catalytic domain-like"/>
    <property type="match status" value="1"/>
</dbReference>
<dbReference type="EMBL" id="JACBYG010000031">
    <property type="protein sequence ID" value="NYS49047.1"/>
    <property type="molecule type" value="Genomic_DNA"/>
</dbReference>
<dbReference type="RefSeq" id="WP_179923681.1">
    <property type="nucleotide sequence ID" value="NZ_CP128228.1"/>
</dbReference>
<dbReference type="CDD" id="cd12184">
    <property type="entry name" value="HGDH_like"/>
    <property type="match status" value="1"/>
</dbReference>
<dbReference type="AlphaFoldDB" id="A0A7Z0LCQ6"/>
<feature type="domain" description="D-isomer specific 2-hydroxyacid dehydrogenase catalytic" evidence="4">
    <location>
        <begin position="8"/>
        <end position="330"/>
    </location>
</feature>
<dbReference type="Pfam" id="PF02826">
    <property type="entry name" value="2-Hacid_dh_C"/>
    <property type="match status" value="1"/>
</dbReference>
<evidence type="ECO:0000256" key="1">
    <source>
        <dbReference type="ARBA" id="ARBA00005854"/>
    </source>
</evidence>
<feature type="domain" description="D-isomer specific 2-hydroxyacid dehydrogenase NAD-binding" evidence="5">
    <location>
        <begin position="112"/>
        <end position="299"/>
    </location>
</feature>
<evidence type="ECO:0000259" key="4">
    <source>
        <dbReference type="Pfam" id="PF00389"/>
    </source>
</evidence>
<dbReference type="SUPFAM" id="SSF51735">
    <property type="entry name" value="NAD(P)-binding Rossmann-fold domains"/>
    <property type="match status" value="1"/>
</dbReference>